<sequence>MRLVVVLDVLLCRRHLLLGGARLRLLPRRGGHPRGAANVAVYVDATEDELFRLTTREGKLTVEREKVKIEMHRFSPVVQFEQDPVQILDALLLLYLNSQRLRAL</sequence>
<dbReference type="AlphaFoldDB" id="A0A804M584"/>
<protein>
    <submittedName>
        <fullName evidence="3">Uncharacterized protein</fullName>
    </submittedName>
</protein>
<dbReference type="InterPro" id="IPR000131">
    <property type="entry name" value="ATP_synth_F1_gsu"/>
</dbReference>
<comment type="subunit">
    <text evidence="2">F-type ATPases have 2 components, CF(1) - the catalytic core - and CF(0) - the membrane proton channel. CF(1) has five subunits: alpha(3), beta(3), gamma(1), delta(1), epsilon(1). CF(0) has four main subunits: a, b, b' and c.</text>
</comment>
<evidence type="ECO:0000313" key="3">
    <source>
        <dbReference type="EnsemblPlants" id="Zm00001eb060080_P001"/>
    </source>
</evidence>
<reference evidence="3" key="2">
    <citation type="submission" date="2019-07" db="EMBL/GenBank/DDBJ databases">
        <authorList>
            <person name="Seetharam A."/>
            <person name="Woodhouse M."/>
            <person name="Cannon E."/>
        </authorList>
    </citation>
    <scope>NUCLEOTIDE SEQUENCE [LARGE SCALE GENOMIC DNA]</scope>
    <source>
        <strain evidence="3">cv. B73</strain>
    </source>
</reference>
<dbReference type="InParanoid" id="A0A804M584"/>
<organism evidence="3 4">
    <name type="scientific">Zea mays</name>
    <name type="common">Maize</name>
    <dbReference type="NCBI Taxonomy" id="4577"/>
    <lineage>
        <taxon>Eukaryota</taxon>
        <taxon>Viridiplantae</taxon>
        <taxon>Streptophyta</taxon>
        <taxon>Embryophyta</taxon>
        <taxon>Tracheophyta</taxon>
        <taxon>Spermatophyta</taxon>
        <taxon>Magnoliopsida</taxon>
        <taxon>Liliopsida</taxon>
        <taxon>Poales</taxon>
        <taxon>Poaceae</taxon>
        <taxon>PACMAD clade</taxon>
        <taxon>Panicoideae</taxon>
        <taxon>Andropogonodae</taxon>
        <taxon>Andropogoneae</taxon>
        <taxon>Tripsacinae</taxon>
        <taxon>Zea</taxon>
    </lineage>
</organism>
<dbReference type="PANTHER" id="PTHR11693">
    <property type="entry name" value="ATP SYNTHASE GAMMA CHAIN"/>
    <property type="match status" value="1"/>
</dbReference>
<comment type="function">
    <text evidence="1">Produces ATP from ADP in the presence of a proton gradient across the membrane. The gamma chain is believed to be important in regulating ATPase activity and the flow of protons through the CF(0) complex.</text>
</comment>
<dbReference type="GO" id="GO:0045259">
    <property type="term" value="C:proton-transporting ATP synthase complex"/>
    <property type="evidence" value="ECO:0007669"/>
    <property type="project" value="InterPro"/>
</dbReference>
<reference evidence="3" key="3">
    <citation type="submission" date="2021-05" db="UniProtKB">
        <authorList>
            <consortium name="EnsemblPlants"/>
        </authorList>
    </citation>
    <scope>IDENTIFICATION</scope>
    <source>
        <strain evidence="3">cv. B73</strain>
    </source>
</reference>
<proteinExistence type="predicted"/>
<accession>A0A804M584</accession>
<name>A0A804M584_MAIZE</name>
<dbReference type="EnsemblPlants" id="Zm00001eb060080_T001">
    <property type="protein sequence ID" value="Zm00001eb060080_P001"/>
    <property type="gene ID" value="Zm00001eb060080"/>
</dbReference>
<keyword evidence="4" id="KW-1185">Reference proteome</keyword>
<evidence type="ECO:0000256" key="2">
    <source>
        <dbReference type="ARBA" id="ARBA00038805"/>
    </source>
</evidence>
<reference evidence="4" key="1">
    <citation type="submission" date="2015-12" db="EMBL/GenBank/DDBJ databases">
        <title>Update maize B73 reference genome by single molecule sequencing technologies.</title>
        <authorList>
            <consortium name="Maize Genome Sequencing Project"/>
            <person name="Ware D."/>
        </authorList>
    </citation>
    <scope>NUCLEOTIDE SEQUENCE [LARGE SCALE GENOMIC DNA]</scope>
    <source>
        <strain evidence="4">cv. B73</strain>
    </source>
</reference>
<evidence type="ECO:0000256" key="1">
    <source>
        <dbReference type="ARBA" id="ARBA00003456"/>
    </source>
</evidence>
<dbReference type="Proteomes" id="UP000007305">
    <property type="component" value="Chromosome 1"/>
</dbReference>
<dbReference type="PANTHER" id="PTHR11693:SF41">
    <property type="entry name" value="ATP SYNTHASE GAMMA CHAIN, CHLOROPLASTIC"/>
    <property type="match status" value="1"/>
</dbReference>
<evidence type="ECO:0000313" key="4">
    <source>
        <dbReference type="Proteomes" id="UP000007305"/>
    </source>
</evidence>
<dbReference type="Gramene" id="Zm00001eb060080_T001">
    <property type="protein sequence ID" value="Zm00001eb060080_P001"/>
    <property type="gene ID" value="Zm00001eb060080"/>
</dbReference>
<dbReference type="GO" id="GO:0046933">
    <property type="term" value="F:proton-transporting ATP synthase activity, rotational mechanism"/>
    <property type="evidence" value="ECO:0007669"/>
    <property type="project" value="InterPro"/>
</dbReference>